<feature type="domain" description="PpiC" evidence="9">
    <location>
        <begin position="217"/>
        <end position="313"/>
    </location>
</feature>
<keyword evidence="8" id="KW-1133">Transmembrane helix</keyword>
<dbReference type="Gene3D" id="3.10.50.40">
    <property type="match status" value="1"/>
</dbReference>
<dbReference type="AlphaFoldDB" id="A1WFQ0"/>
<dbReference type="EMBL" id="CP000542">
    <property type="protein sequence ID" value="ABM56457.1"/>
    <property type="molecule type" value="Genomic_DNA"/>
</dbReference>
<dbReference type="PANTHER" id="PTHR47245:SF2">
    <property type="entry name" value="PEPTIDYL-PROLYL CIS-TRANS ISOMERASE HP_0175-RELATED"/>
    <property type="match status" value="1"/>
</dbReference>
<dbReference type="InterPro" id="IPR046357">
    <property type="entry name" value="PPIase_dom_sf"/>
</dbReference>
<evidence type="ECO:0000256" key="1">
    <source>
        <dbReference type="ARBA" id="ARBA00000971"/>
    </source>
</evidence>
<feature type="transmembrane region" description="Helical" evidence="8">
    <location>
        <begin position="74"/>
        <end position="95"/>
    </location>
</feature>
<dbReference type="InterPro" id="IPR050245">
    <property type="entry name" value="PrsA_foldase"/>
</dbReference>
<dbReference type="PROSITE" id="PS01096">
    <property type="entry name" value="PPIC_PPIASE_1"/>
    <property type="match status" value="1"/>
</dbReference>
<gene>
    <name evidence="10" type="ordered locus">Veis_0675</name>
</gene>
<name>A1WFQ0_VEREI</name>
<keyword evidence="8" id="KW-0812">Transmembrane</keyword>
<dbReference type="InterPro" id="IPR023058">
    <property type="entry name" value="PPIase_PpiC_CS"/>
</dbReference>
<dbReference type="PROSITE" id="PS50198">
    <property type="entry name" value="PPIC_PPIASE_2"/>
    <property type="match status" value="1"/>
</dbReference>
<evidence type="ECO:0000256" key="8">
    <source>
        <dbReference type="SAM" id="Phobius"/>
    </source>
</evidence>
<evidence type="ECO:0000256" key="5">
    <source>
        <dbReference type="ARBA" id="ARBA00023235"/>
    </source>
</evidence>
<dbReference type="STRING" id="391735.Veis_0675"/>
<evidence type="ECO:0000259" key="9">
    <source>
        <dbReference type="PROSITE" id="PS50198"/>
    </source>
</evidence>
<dbReference type="HOGENOM" id="CLU_034646_1_2_4"/>
<evidence type="ECO:0000256" key="3">
    <source>
        <dbReference type="ARBA" id="ARBA00013194"/>
    </source>
</evidence>
<evidence type="ECO:0000256" key="6">
    <source>
        <dbReference type="PROSITE-ProRule" id="PRU00278"/>
    </source>
</evidence>
<organism evidence="10 11">
    <name type="scientific">Verminephrobacter eiseniae (strain EF01-2)</name>
    <dbReference type="NCBI Taxonomy" id="391735"/>
    <lineage>
        <taxon>Bacteria</taxon>
        <taxon>Pseudomonadati</taxon>
        <taxon>Pseudomonadota</taxon>
        <taxon>Betaproteobacteria</taxon>
        <taxon>Burkholderiales</taxon>
        <taxon>Comamonadaceae</taxon>
        <taxon>Verminephrobacter</taxon>
    </lineage>
</organism>
<dbReference type="PANTHER" id="PTHR47245">
    <property type="entry name" value="PEPTIDYLPROLYL ISOMERASE"/>
    <property type="match status" value="1"/>
</dbReference>
<accession>A1WFQ0</accession>
<sequence>MAAGGHQRKSGGLPPLFFCAPGMGSAVLRCADAATRRVACRVTVSFIFHTNMLLTPRLPLGRAVGAGPLAPLTFLTFLACPAFFFAALVASFIPLMASAQSVLAQGPAGQVTDADVAADAVTRIPDAARATVLSRPGQVGQLAANVYLQRAMALQAERQGLAQGPEAAAALALAREKALADLYLADFDKSHQPDDAALLAYAQSTYRAMDDKQLTAPERIRVRHLLVKEKSPEKRALIEQWLAEAKAGKDFAQLAKDHSEDNASAAQGGDLGFLTDGSTVPPFEQALKALKEPGDLSEVVETSFGYHIIRLEERRPAGLRGFDEMRDPLRLQARNALLREARAKDAQRLQEEMQIDETAVSSFSSRFKPEDAAR</sequence>
<evidence type="ECO:0000256" key="2">
    <source>
        <dbReference type="ARBA" id="ARBA00007656"/>
    </source>
</evidence>
<keyword evidence="11" id="KW-1185">Reference proteome</keyword>
<evidence type="ECO:0000256" key="7">
    <source>
        <dbReference type="SAM" id="MobiDB-lite"/>
    </source>
</evidence>
<evidence type="ECO:0000256" key="4">
    <source>
        <dbReference type="ARBA" id="ARBA00023110"/>
    </source>
</evidence>
<protein>
    <recommendedName>
        <fullName evidence="3">peptidylprolyl isomerase</fullName>
        <ecNumber evidence="3">5.2.1.8</ecNumber>
    </recommendedName>
</protein>
<dbReference type="Proteomes" id="UP000000374">
    <property type="component" value="Chromosome"/>
</dbReference>
<reference evidence="11" key="1">
    <citation type="submission" date="2006-12" db="EMBL/GenBank/DDBJ databases">
        <title>Complete sequence of chromosome 1 of Verminephrobacter eiseniae EF01-2.</title>
        <authorList>
            <person name="Copeland A."/>
            <person name="Lucas S."/>
            <person name="Lapidus A."/>
            <person name="Barry K."/>
            <person name="Detter J.C."/>
            <person name="Glavina del Rio T."/>
            <person name="Dalin E."/>
            <person name="Tice H."/>
            <person name="Pitluck S."/>
            <person name="Chertkov O."/>
            <person name="Brettin T."/>
            <person name="Bruce D."/>
            <person name="Han C."/>
            <person name="Tapia R."/>
            <person name="Gilna P."/>
            <person name="Schmutz J."/>
            <person name="Larimer F."/>
            <person name="Land M."/>
            <person name="Hauser L."/>
            <person name="Kyrpides N."/>
            <person name="Kim E."/>
            <person name="Stahl D."/>
            <person name="Richardson P."/>
        </authorList>
    </citation>
    <scope>NUCLEOTIDE SEQUENCE [LARGE SCALE GENOMIC DNA]</scope>
    <source>
        <strain evidence="11">EF01-2</strain>
    </source>
</reference>
<keyword evidence="4 6" id="KW-0697">Rotamase</keyword>
<dbReference type="eggNOG" id="COG0760">
    <property type="taxonomic scope" value="Bacteria"/>
</dbReference>
<dbReference type="EC" id="5.2.1.8" evidence="3"/>
<comment type="similarity">
    <text evidence="2">Belongs to the PpiC/parvulin rotamase family.</text>
</comment>
<feature type="region of interest" description="Disordered" evidence="7">
    <location>
        <begin position="353"/>
        <end position="374"/>
    </location>
</feature>
<dbReference type="Pfam" id="PF13616">
    <property type="entry name" value="Rotamase_3"/>
    <property type="match status" value="1"/>
</dbReference>
<dbReference type="KEGG" id="vei:Veis_0675"/>
<dbReference type="GO" id="GO:0003755">
    <property type="term" value="F:peptidyl-prolyl cis-trans isomerase activity"/>
    <property type="evidence" value="ECO:0007669"/>
    <property type="project" value="UniProtKB-KW"/>
</dbReference>
<evidence type="ECO:0000313" key="10">
    <source>
        <dbReference type="EMBL" id="ABM56457.1"/>
    </source>
</evidence>
<dbReference type="InterPro" id="IPR000297">
    <property type="entry name" value="PPIase_PpiC"/>
</dbReference>
<proteinExistence type="inferred from homology"/>
<dbReference type="SUPFAM" id="SSF54534">
    <property type="entry name" value="FKBP-like"/>
    <property type="match status" value="1"/>
</dbReference>
<keyword evidence="8" id="KW-0472">Membrane</keyword>
<comment type="catalytic activity">
    <reaction evidence="1">
        <text>[protein]-peptidylproline (omega=180) = [protein]-peptidylproline (omega=0)</text>
        <dbReference type="Rhea" id="RHEA:16237"/>
        <dbReference type="Rhea" id="RHEA-COMP:10747"/>
        <dbReference type="Rhea" id="RHEA-COMP:10748"/>
        <dbReference type="ChEBI" id="CHEBI:83833"/>
        <dbReference type="ChEBI" id="CHEBI:83834"/>
        <dbReference type="EC" id="5.2.1.8"/>
    </reaction>
</comment>
<keyword evidence="5 6" id="KW-0413">Isomerase</keyword>
<evidence type="ECO:0000313" key="11">
    <source>
        <dbReference type="Proteomes" id="UP000000374"/>
    </source>
</evidence>